<sequence>MATHSNQHWLLSHIRNFFISTDDTGMCETVMLSDQVLHPAQRHEAFLVVGEVQSRIADEVNFSSRPSGESGIRRCIDKRCTTTTRPPTSASCALRRNMKRHKMTYTGEKPFRCQRWGRTFSQLVNLNHKLGYFNEKGEKASASMDSG</sequence>
<dbReference type="SUPFAM" id="SSF57667">
    <property type="entry name" value="beta-beta-alpha zinc fingers"/>
    <property type="match status" value="1"/>
</dbReference>
<accession>B4HRD0</accession>
<dbReference type="Gene3D" id="3.30.160.60">
    <property type="entry name" value="Classic Zinc Finger"/>
    <property type="match status" value="1"/>
</dbReference>
<gene>
    <name evidence="1" type="primary">Dsec\GM21544</name>
    <name evidence="1" type="ORF">Dsec_GM21544</name>
</gene>
<dbReference type="HOGENOM" id="CLU_1770018_0_0_1"/>
<proteinExistence type="predicted"/>
<dbReference type="Proteomes" id="UP000001292">
    <property type="component" value="Unassembled WGS sequence"/>
</dbReference>
<dbReference type="STRING" id="7238.B4HRD0"/>
<dbReference type="EMBL" id="CH480816">
    <property type="protein sequence ID" value="EDW47859.1"/>
    <property type="molecule type" value="Genomic_DNA"/>
</dbReference>
<dbReference type="PhylomeDB" id="B4HRD0"/>
<reference evidence="1 2" key="1">
    <citation type="journal article" date="2007" name="Nature">
        <title>Evolution of genes and genomes on the Drosophila phylogeny.</title>
        <authorList>
            <consortium name="Drosophila 12 Genomes Consortium"/>
            <person name="Clark A.G."/>
            <person name="Eisen M.B."/>
            <person name="Smith D.R."/>
            <person name="Bergman C.M."/>
            <person name="Oliver B."/>
            <person name="Markow T.A."/>
            <person name="Kaufman T.C."/>
            <person name="Kellis M."/>
            <person name="Gelbart W."/>
            <person name="Iyer V.N."/>
            <person name="Pollard D.A."/>
            <person name="Sackton T.B."/>
            <person name="Larracuente A.M."/>
            <person name="Singh N.D."/>
            <person name="Abad J.P."/>
            <person name="Abt D.N."/>
            <person name="Adryan B."/>
            <person name="Aguade M."/>
            <person name="Akashi H."/>
            <person name="Anderson W.W."/>
            <person name="Aquadro C.F."/>
            <person name="Ardell D.H."/>
            <person name="Arguello R."/>
            <person name="Artieri C.G."/>
            <person name="Barbash D.A."/>
            <person name="Barker D."/>
            <person name="Barsanti P."/>
            <person name="Batterham P."/>
            <person name="Batzoglou S."/>
            <person name="Begun D."/>
            <person name="Bhutkar A."/>
            <person name="Blanco E."/>
            <person name="Bosak S.A."/>
            <person name="Bradley R.K."/>
            <person name="Brand A.D."/>
            <person name="Brent M.R."/>
            <person name="Brooks A.N."/>
            <person name="Brown R.H."/>
            <person name="Butlin R.K."/>
            <person name="Caggese C."/>
            <person name="Calvi B.R."/>
            <person name="Bernardo de Carvalho A."/>
            <person name="Caspi A."/>
            <person name="Castrezana S."/>
            <person name="Celniker S.E."/>
            <person name="Chang J.L."/>
            <person name="Chapple C."/>
            <person name="Chatterji S."/>
            <person name="Chinwalla A."/>
            <person name="Civetta A."/>
            <person name="Clifton S.W."/>
            <person name="Comeron J.M."/>
            <person name="Costello J.C."/>
            <person name="Coyne J.A."/>
            <person name="Daub J."/>
            <person name="David R.G."/>
            <person name="Delcher A.L."/>
            <person name="Delehaunty K."/>
            <person name="Do C.B."/>
            <person name="Ebling H."/>
            <person name="Edwards K."/>
            <person name="Eickbush T."/>
            <person name="Evans J.D."/>
            <person name="Filipski A."/>
            <person name="Findeiss S."/>
            <person name="Freyhult E."/>
            <person name="Fulton L."/>
            <person name="Fulton R."/>
            <person name="Garcia A.C."/>
            <person name="Gardiner A."/>
            <person name="Garfield D.A."/>
            <person name="Garvin B.E."/>
            <person name="Gibson G."/>
            <person name="Gilbert D."/>
            <person name="Gnerre S."/>
            <person name="Godfrey J."/>
            <person name="Good R."/>
            <person name="Gotea V."/>
            <person name="Gravely B."/>
            <person name="Greenberg A.J."/>
            <person name="Griffiths-Jones S."/>
            <person name="Gross S."/>
            <person name="Guigo R."/>
            <person name="Gustafson E.A."/>
            <person name="Haerty W."/>
            <person name="Hahn M.W."/>
            <person name="Halligan D.L."/>
            <person name="Halpern A.L."/>
            <person name="Halter G.M."/>
            <person name="Han M.V."/>
            <person name="Heger A."/>
            <person name="Hillier L."/>
            <person name="Hinrichs A.S."/>
            <person name="Holmes I."/>
            <person name="Hoskins R.A."/>
            <person name="Hubisz M.J."/>
            <person name="Hultmark D."/>
            <person name="Huntley M.A."/>
            <person name="Jaffe D.B."/>
            <person name="Jagadeeshan S."/>
            <person name="Jeck W.R."/>
            <person name="Johnson J."/>
            <person name="Jones C.D."/>
            <person name="Jordan W.C."/>
            <person name="Karpen G.H."/>
            <person name="Kataoka E."/>
            <person name="Keightley P.D."/>
            <person name="Kheradpour P."/>
            <person name="Kirkness E.F."/>
            <person name="Koerich L.B."/>
            <person name="Kristiansen K."/>
            <person name="Kudrna D."/>
            <person name="Kulathinal R.J."/>
            <person name="Kumar S."/>
            <person name="Kwok R."/>
            <person name="Lander E."/>
            <person name="Langley C.H."/>
            <person name="Lapoint R."/>
            <person name="Lazzaro B.P."/>
            <person name="Lee S.J."/>
            <person name="Levesque L."/>
            <person name="Li R."/>
            <person name="Lin C.F."/>
            <person name="Lin M.F."/>
            <person name="Lindblad-Toh K."/>
            <person name="Llopart A."/>
            <person name="Long M."/>
            <person name="Low L."/>
            <person name="Lozovsky E."/>
            <person name="Lu J."/>
            <person name="Luo M."/>
            <person name="Machado C.A."/>
            <person name="Makalowski W."/>
            <person name="Marzo M."/>
            <person name="Matsuda M."/>
            <person name="Matzkin L."/>
            <person name="McAllister B."/>
            <person name="McBride C.S."/>
            <person name="McKernan B."/>
            <person name="McKernan K."/>
            <person name="Mendez-Lago M."/>
            <person name="Minx P."/>
            <person name="Mollenhauer M.U."/>
            <person name="Montooth K."/>
            <person name="Mount S.M."/>
            <person name="Mu X."/>
            <person name="Myers E."/>
            <person name="Negre B."/>
            <person name="Newfeld S."/>
            <person name="Nielsen R."/>
            <person name="Noor M.A."/>
            <person name="O'Grady P."/>
            <person name="Pachter L."/>
            <person name="Papaceit M."/>
            <person name="Parisi M.J."/>
            <person name="Parisi M."/>
            <person name="Parts L."/>
            <person name="Pedersen J.S."/>
            <person name="Pesole G."/>
            <person name="Phillippy A.M."/>
            <person name="Ponting C.P."/>
            <person name="Pop M."/>
            <person name="Porcelli D."/>
            <person name="Powell J.R."/>
            <person name="Prohaska S."/>
            <person name="Pruitt K."/>
            <person name="Puig M."/>
            <person name="Quesneville H."/>
            <person name="Ram K.R."/>
            <person name="Rand D."/>
            <person name="Rasmussen M.D."/>
            <person name="Reed L.K."/>
            <person name="Reenan R."/>
            <person name="Reily A."/>
            <person name="Remington K.A."/>
            <person name="Rieger T.T."/>
            <person name="Ritchie M.G."/>
            <person name="Robin C."/>
            <person name="Rogers Y.H."/>
            <person name="Rohde C."/>
            <person name="Rozas J."/>
            <person name="Rubenfield M.J."/>
            <person name="Ruiz A."/>
            <person name="Russo S."/>
            <person name="Salzberg S.L."/>
            <person name="Sanchez-Gracia A."/>
            <person name="Saranga D.J."/>
            <person name="Sato H."/>
            <person name="Schaeffer S.W."/>
            <person name="Schatz M.C."/>
            <person name="Schlenke T."/>
            <person name="Schwartz R."/>
            <person name="Segarra C."/>
            <person name="Singh R.S."/>
            <person name="Sirot L."/>
            <person name="Sirota M."/>
            <person name="Sisneros N.B."/>
            <person name="Smith C.D."/>
            <person name="Smith T.F."/>
            <person name="Spieth J."/>
            <person name="Stage D.E."/>
            <person name="Stark A."/>
            <person name="Stephan W."/>
            <person name="Strausberg R.L."/>
            <person name="Strempel S."/>
            <person name="Sturgill D."/>
            <person name="Sutton G."/>
            <person name="Sutton G.G."/>
            <person name="Tao W."/>
            <person name="Teichmann S."/>
            <person name="Tobari Y.N."/>
            <person name="Tomimura Y."/>
            <person name="Tsolas J.M."/>
            <person name="Valente V.L."/>
            <person name="Venter E."/>
            <person name="Venter J.C."/>
            <person name="Vicario S."/>
            <person name="Vieira F.G."/>
            <person name="Vilella A.J."/>
            <person name="Villasante A."/>
            <person name="Walenz B."/>
            <person name="Wang J."/>
            <person name="Wasserman M."/>
            <person name="Watts T."/>
            <person name="Wilson D."/>
            <person name="Wilson R.K."/>
            <person name="Wing R.A."/>
            <person name="Wolfner M.F."/>
            <person name="Wong A."/>
            <person name="Wong G.K."/>
            <person name="Wu C.I."/>
            <person name="Wu G."/>
            <person name="Yamamoto D."/>
            <person name="Yang H.P."/>
            <person name="Yang S.P."/>
            <person name="Yorke J.A."/>
            <person name="Yoshida K."/>
            <person name="Zdobnov E."/>
            <person name="Zhang P."/>
            <person name="Zhang Y."/>
            <person name="Zimin A.V."/>
            <person name="Baldwin J."/>
            <person name="Abdouelleil A."/>
            <person name="Abdulkadir J."/>
            <person name="Abebe A."/>
            <person name="Abera B."/>
            <person name="Abreu J."/>
            <person name="Acer S.C."/>
            <person name="Aftuck L."/>
            <person name="Alexander A."/>
            <person name="An P."/>
            <person name="Anderson E."/>
            <person name="Anderson S."/>
            <person name="Arachi H."/>
            <person name="Azer M."/>
            <person name="Bachantsang P."/>
            <person name="Barry A."/>
            <person name="Bayul T."/>
            <person name="Berlin A."/>
            <person name="Bessette D."/>
            <person name="Bloom T."/>
            <person name="Blye J."/>
            <person name="Boguslavskiy L."/>
            <person name="Bonnet C."/>
            <person name="Boukhgalter B."/>
            <person name="Bourzgui I."/>
            <person name="Brown A."/>
            <person name="Cahill P."/>
            <person name="Channer S."/>
            <person name="Cheshatsang Y."/>
            <person name="Chuda L."/>
            <person name="Citroen M."/>
            <person name="Collymore A."/>
            <person name="Cooke P."/>
            <person name="Costello M."/>
            <person name="D'Aco K."/>
            <person name="Daza R."/>
            <person name="De Haan G."/>
            <person name="DeGray S."/>
            <person name="DeMaso C."/>
            <person name="Dhargay N."/>
            <person name="Dooley K."/>
            <person name="Dooley E."/>
            <person name="Doricent M."/>
            <person name="Dorje P."/>
            <person name="Dorjee K."/>
            <person name="Dupes A."/>
            <person name="Elong R."/>
            <person name="Falk J."/>
            <person name="Farina A."/>
            <person name="Faro S."/>
            <person name="Ferguson D."/>
            <person name="Fisher S."/>
            <person name="Foley C.D."/>
            <person name="Franke A."/>
            <person name="Friedrich D."/>
            <person name="Gadbois L."/>
            <person name="Gearin G."/>
            <person name="Gearin C.R."/>
            <person name="Giannoukos G."/>
            <person name="Goode T."/>
            <person name="Graham J."/>
            <person name="Grandbois E."/>
            <person name="Grewal S."/>
            <person name="Gyaltsen K."/>
            <person name="Hafez N."/>
            <person name="Hagos B."/>
            <person name="Hall J."/>
            <person name="Henson C."/>
            <person name="Hollinger A."/>
            <person name="Honan T."/>
            <person name="Huard M.D."/>
            <person name="Hughes L."/>
            <person name="Hurhula B."/>
            <person name="Husby M.E."/>
            <person name="Kamat A."/>
            <person name="Kanga B."/>
            <person name="Kashin S."/>
            <person name="Khazanovich D."/>
            <person name="Kisner P."/>
            <person name="Lance K."/>
            <person name="Lara M."/>
            <person name="Lee W."/>
            <person name="Lennon N."/>
            <person name="Letendre F."/>
            <person name="LeVine R."/>
            <person name="Lipovsky A."/>
            <person name="Liu X."/>
            <person name="Liu J."/>
            <person name="Liu S."/>
            <person name="Lokyitsang T."/>
            <person name="Lokyitsang Y."/>
            <person name="Lubonja R."/>
            <person name="Lui A."/>
            <person name="MacDonald P."/>
            <person name="Magnisalis V."/>
            <person name="Maru K."/>
            <person name="Matthews C."/>
            <person name="McCusker W."/>
            <person name="McDonough S."/>
            <person name="Mehta T."/>
            <person name="Meldrim J."/>
            <person name="Meneus L."/>
            <person name="Mihai O."/>
            <person name="Mihalev A."/>
            <person name="Mihova T."/>
            <person name="Mittelman R."/>
            <person name="Mlenga V."/>
            <person name="Montmayeur A."/>
            <person name="Mulrain L."/>
            <person name="Navidi A."/>
            <person name="Naylor J."/>
            <person name="Negash T."/>
            <person name="Nguyen T."/>
            <person name="Nguyen N."/>
            <person name="Nicol R."/>
            <person name="Norbu C."/>
            <person name="Norbu N."/>
            <person name="Novod N."/>
            <person name="O'Neill B."/>
            <person name="Osman S."/>
            <person name="Markiewicz E."/>
            <person name="Oyono O.L."/>
            <person name="Patti C."/>
            <person name="Phunkhang P."/>
            <person name="Pierre F."/>
            <person name="Priest M."/>
            <person name="Raghuraman S."/>
            <person name="Rege F."/>
            <person name="Reyes R."/>
            <person name="Rise C."/>
            <person name="Rogov P."/>
            <person name="Ross K."/>
            <person name="Ryan E."/>
            <person name="Settipalli S."/>
            <person name="Shea T."/>
            <person name="Sherpa N."/>
            <person name="Shi L."/>
            <person name="Shih D."/>
            <person name="Sparrow T."/>
            <person name="Spaulding J."/>
            <person name="Stalker J."/>
            <person name="Stange-Thomann N."/>
            <person name="Stavropoulos S."/>
            <person name="Stone C."/>
            <person name="Strader C."/>
            <person name="Tesfaye S."/>
            <person name="Thomson T."/>
            <person name="Thoulutsang Y."/>
            <person name="Thoulutsang D."/>
            <person name="Topham K."/>
            <person name="Topping I."/>
            <person name="Tsamla T."/>
            <person name="Vassiliev H."/>
            <person name="Vo A."/>
            <person name="Wangchuk T."/>
            <person name="Wangdi T."/>
            <person name="Weiand M."/>
            <person name="Wilkinson J."/>
            <person name="Wilson A."/>
            <person name="Yadav S."/>
            <person name="Young G."/>
            <person name="Yu Q."/>
            <person name="Zembek L."/>
            <person name="Zhong D."/>
            <person name="Zimmer A."/>
            <person name="Zwirko Z."/>
            <person name="Jaffe D.B."/>
            <person name="Alvarez P."/>
            <person name="Brockman W."/>
            <person name="Butler J."/>
            <person name="Chin C."/>
            <person name="Gnerre S."/>
            <person name="Grabherr M."/>
            <person name="Kleber M."/>
            <person name="Mauceli E."/>
            <person name="MacCallum I."/>
        </authorList>
    </citation>
    <scope>NUCLEOTIDE SEQUENCE [LARGE SCALE GENOMIC DNA]</scope>
    <source>
        <strain evidence="2">Rob3c / Tucson 14021-0248.25</strain>
    </source>
</reference>
<protein>
    <submittedName>
        <fullName evidence="1">GM21544</fullName>
    </submittedName>
</protein>
<name>B4HRD0_DROSE</name>
<keyword evidence="2" id="KW-1185">Reference proteome</keyword>
<evidence type="ECO:0000313" key="1">
    <source>
        <dbReference type="EMBL" id="EDW47859.1"/>
    </source>
</evidence>
<dbReference type="AlphaFoldDB" id="B4HRD0"/>
<organism evidence="2">
    <name type="scientific">Drosophila sechellia</name>
    <name type="common">Fruit fly</name>
    <dbReference type="NCBI Taxonomy" id="7238"/>
    <lineage>
        <taxon>Eukaryota</taxon>
        <taxon>Metazoa</taxon>
        <taxon>Ecdysozoa</taxon>
        <taxon>Arthropoda</taxon>
        <taxon>Hexapoda</taxon>
        <taxon>Insecta</taxon>
        <taxon>Pterygota</taxon>
        <taxon>Neoptera</taxon>
        <taxon>Endopterygota</taxon>
        <taxon>Diptera</taxon>
        <taxon>Brachycera</taxon>
        <taxon>Muscomorpha</taxon>
        <taxon>Ephydroidea</taxon>
        <taxon>Drosophilidae</taxon>
        <taxon>Drosophila</taxon>
        <taxon>Sophophora</taxon>
    </lineage>
</organism>
<dbReference type="InterPro" id="IPR036236">
    <property type="entry name" value="Znf_C2H2_sf"/>
</dbReference>
<evidence type="ECO:0000313" key="2">
    <source>
        <dbReference type="Proteomes" id="UP000001292"/>
    </source>
</evidence>